<name>A0A9W9QCG3_PENBR</name>
<dbReference type="Pfam" id="PF11951">
    <property type="entry name" value="Fungal_trans_2"/>
    <property type="match status" value="1"/>
</dbReference>
<sequence>MVGVPHSKGCSLCRERRIKCDEAVPECGQCRKYGRACPGYRRVFRFQDEGPNLTKRHKSGRQVAPFAKPARPKHYRFVHDDSAVAADVVRDNAIALMRQQSAYGGWDEKVTPSLVRKTFRAAQPQLFLDFISAAFPTLYYHNRFRSGDGAGFAEFIIMNYGQDSFMDSAICCLTSVYLAQLTKDPALVRSSRQMYSKSLGEVIRAISNPEQAKSDNMLCTSIILSVFEMYAKTTPDAWVVHSDGAKRLMINRGPEAHESGLGRFCWYAFRGFFIATAVHEGKACFLDQEEWQSYAAKVRAEDCQKPGEWSAYAEISDLAYMEIAKCPRYIKETRDLLASPTDPDPNAILDILRRIRDTSTLLHTLIAELRSCITAHNERQQGIVQRPGSFVGPVPAAFPDTGPSLLLSGAANMQETLQQLSDRLNDRLRFTLVEAQSPGSVDSPSDSSTYSTSSSQTSSRSLPLPFRIHSELEHGPEKGSDTHDPRAGIWLDRVASSMGVLNARVLPSEPTENTSS</sequence>
<evidence type="ECO:0000256" key="2">
    <source>
        <dbReference type="ARBA" id="ARBA00023125"/>
    </source>
</evidence>
<dbReference type="Pfam" id="PF00172">
    <property type="entry name" value="Zn_clus"/>
    <property type="match status" value="1"/>
</dbReference>
<evidence type="ECO:0000259" key="6">
    <source>
        <dbReference type="PROSITE" id="PS50048"/>
    </source>
</evidence>
<organism evidence="7 8">
    <name type="scientific">Penicillium brevicompactum</name>
    <dbReference type="NCBI Taxonomy" id="5074"/>
    <lineage>
        <taxon>Eukaryota</taxon>
        <taxon>Fungi</taxon>
        <taxon>Dikarya</taxon>
        <taxon>Ascomycota</taxon>
        <taxon>Pezizomycotina</taxon>
        <taxon>Eurotiomycetes</taxon>
        <taxon>Eurotiomycetidae</taxon>
        <taxon>Eurotiales</taxon>
        <taxon>Aspergillaceae</taxon>
        <taxon>Penicillium</taxon>
    </lineage>
</organism>
<keyword evidence="1" id="KW-0805">Transcription regulation</keyword>
<accession>A0A9W9QCG3</accession>
<dbReference type="PANTHER" id="PTHR38111">
    <property type="entry name" value="ZN(2)-C6 FUNGAL-TYPE DOMAIN-CONTAINING PROTEIN-RELATED"/>
    <property type="match status" value="1"/>
</dbReference>
<evidence type="ECO:0000256" key="4">
    <source>
        <dbReference type="ARBA" id="ARBA00023242"/>
    </source>
</evidence>
<evidence type="ECO:0000313" key="7">
    <source>
        <dbReference type="EMBL" id="KAJ5329773.1"/>
    </source>
</evidence>
<evidence type="ECO:0000256" key="5">
    <source>
        <dbReference type="SAM" id="MobiDB-lite"/>
    </source>
</evidence>
<dbReference type="Gene3D" id="4.10.240.10">
    <property type="entry name" value="Zn(2)-C6 fungal-type DNA-binding domain"/>
    <property type="match status" value="1"/>
</dbReference>
<dbReference type="PROSITE" id="PS50048">
    <property type="entry name" value="ZN2_CY6_FUNGAL_2"/>
    <property type="match status" value="1"/>
</dbReference>
<proteinExistence type="predicted"/>
<dbReference type="InterPro" id="IPR036864">
    <property type="entry name" value="Zn2-C6_fun-type_DNA-bd_sf"/>
</dbReference>
<dbReference type="PROSITE" id="PS00463">
    <property type="entry name" value="ZN2_CY6_FUNGAL_1"/>
    <property type="match status" value="1"/>
</dbReference>
<feature type="domain" description="Zn(2)-C6 fungal-type" evidence="6">
    <location>
        <begin position="9"/>
        <end position="37"/>
    </location>
</feature>
<evidence type="ECO:0000256" key="3">
    <source>
        <dbReference type="ARBA" id="ARBA00023163"/>
    </source>
</evidence>
<feature type="region of interest" description="Disordered" evidence="5">
    <location>
        <begin position="435"/>
        <end position="463"/>
    </location>
</feature>
<dbReference type="InterPro" id="IPR001138">
    <property type="entry name" value="Zn2Cys6_DnaBD"/>
</dbReference>
<dbReference type="SMART" id="SM00066">
    <property type="entry name" value="GAL4"/>
    <property type="match status" value="1"/>
</dbReference>
<dbReference type="GO" id="GO:0008270">
    <property type="term" value="F:zinc ion binding"/>
    <property type="evidence" value="ECO:0007669"/>
    <property type="project" value="InterPro"/>
</dbReference>
<keyword evidence="3" id="KW-0804">Transcription</keyword>
<protein>
    <recommendedName>
        <fullName evidence="6">Zn(2)-C6 fungal-type domain-containing protein</fullName>
    </recommendedName>
</protein>
<dbReference type="InterPro" id="IPR021858">
    <property type="entry name" value="Fun_TF"/>
</dbReference>
<keyword evidence="4" id="KW-0539">Nucleus</keyword>
<reference evidence="7" key="2">
    <citation type="journal article" date="2023" name="IMA Fungus">
        <title>Comparative genomic study of the Penicillium genus elucidates a diverse pangenome and 15 lateral gene transfer events.</title>
        <authorList>
            <person name="Petersen C."/>
            <person name="Sorensen T."/>
            <person name="Nielsen M.R."/>
            <person name="Sondergaard T.E."/>
            <person name="Sorensen J.L."/>
            <person name="Fitzpatrick D.A."/>
            <person name="Frisvad J.C."/>
            <person name="Nielsen K.L."/>
        </authorList>
    </citation>
    <scope>NUCLEOTIDE SEQUENCE</scope>
    <source>
        <strain evidence="7">IBT 35673</strain>
    </source>
</reference>
<dbReference type="SUPFAM" id="SSF57701">
    <property type="entry name" value="Zn2/Cys6 DNA-binding domain"/>
    <property type="match status" value="1"/>
</dbReference>
<feature type="compositionally biased region" description="Low complexity" evidence="5">
    <location>
        <begin position="437"/>
        <end position="461"/>
    </location>
</feature>
<evidence type="ECO:0000256" key="1">
    <source>
        <dbReference type="ARBA" id="ARBA00023015"/>
    </source>
</evidence>
<dbReference type="PANTHER" id="PTHR38111:SF5">
    <property type="entry name" value="TRANSCRIPTION FACTOR DOMAIN-CONTAINING PROTEIN"/>
    <property type="match status" value="1"/>
</dbReference>
<dbReference type="Proteomes" id="UP001147695">
    <property type="component" value="Unassembled WGS sequence"/>
</dbReference>
<gene>
    <name evidence="7" type="ORF">N7452_010163</name>
</gene>
<dbReference type="GO" id="GO:0003677">
    <property type="term" value="F:DNA binding"/>
    <property type="evidence" value="ECO:0007669"/>
    <property type="project" value="UniProtKB-KW"/>
</dbReference>
<comment type="caution">
    <text evidence="7">The sequence shown here is derived from an EMBL/GenBank/DDBJ whole genome shotgun (WGS) entry which is preliminary data.</text>
</comment>
<dbReference type="CDD" id="cd00067">
    <property type="entry name" value="GAL4"/>
    <property type="match status" value="1"/>
</dbReference>
<keyword evidence="2" id="KW-0238">DNA-binding</keyword>
<reference evidence="7" key="1">
    <citation type="submission" date="2022-12" db="EMBL/GenBank/DDBJ databases">
        <authorList>
            <person name="Petersen C."/>
        </authorList>
    </citation>
    <scope>NUCLEOTIDE SEQUENCE</scope>
    <source>
        <strain evidence="7">IBT 35673</strain>
    </source>
</reference>
<dbReference type="EMBL" id="JAPZBQ010000005">
    <property type="protein sequence ID" value="KAJ5329773.1"/>
    <property type="molecule type" value="Genomic_DNA"/>
</dbReference>
<evidence type="ECO:0000313" key="8">
    <source>
        <dbReference type="Proteomes" id="UP001147695"/>
    </source>
</evidence>
<dbReference type="AlphaFoldDB" id="A0A9W9QCG3"/>
<dbReference type="InterPro" id="IPR053178">
    <property type="entry name" value="Osmoadaptation_assoc"/>
</dbReference>
<dbReference type="GO" id="GO:0000981">
    <property type="term" value="F:DNA-binding transcription factor activity, RNA polymerase II-specific"/>
    <property type="evidence" value="ECO:0007669"/>
    <property type="project" value="InterPro"/>
</dbReference>